<proteinExistence type="predicted"/>
<dbReference type="InterPro" id="IPR051726">
    <property type="entry name" value="Chitin_Synth_Reg"/>
</dbReference>
<keyword evidence="1" id="KW-0677">Repeat</keyword>
<organism evidence="3 4">
    <name type="scientific">Brettanomyces naardenensis</name>
    <name type="common">Yeast</name>
    <dbReference type="NCBI Taxonomy" id="13370"/>
    <lineage>
        <taxon>Eukaryota</taxon>
        <taxon>Fungi</taxon>
        <taxon>Dikarya</taxon>
        <taxon>Ascomycota</taxon>
        <taxon>Saccharomycotina</taxon>
        <taxon>Pichiomycetes</taxon>
        <taxon>Pichiales</taxon>
        <taxon>Pichiaceae</taxon>
        <taxon>Brettanomyces</taxon>
    </lineage>
</organism>
<evidence type="ECO:0000313" key="4">
    <source>
        <dbReference type="Proteomes" id="UP000290900"/>
    </source>
</evidence>
<evidence type="ECO:0000313" key="3">
    <source>
        <dbReference type="EMBL" id="VEU23321.1"/>
    </source>
</evidence>
<dbReference type="SMART" id="SM00671">
    <property type="entry name" value="SEL1"/>
    <property type="match status" value="7"/>
</dbReference>
<dbReference type="OrthoDB" id="272077at2759"/>
<dbReference type="Proteomes" id="UP000290900">
    <property type="component" value="Unassembled WGS sequence"/>
</dbReference>
<sequence length="569" mass="62720">MSHAYGELTSSHSGNDLSPPASDKNSSSDLYPTARLANLALDEASPSPSPKSIKHHFVDELPDFSEREHSISSRYMPQSNSDGESADLDESKPILSSFSPLNMPLHLYYTLQDRSLPQIPQGSRIASLSAAAELDVLDSLGLDLDLDLSDSIKEGIDNGGVSSELSQDTDLSASIPGTPRGFRSGFESNFEMTNDDAASSTVSSNITHKHSGQTMFYNVNNGSDSTVSVLPTDASFEMYRKNARKTKDPEVLFSFARMLIKGAILGSKDKDSPISNKMKQEYLDEAFLSLKRACRSGLLDAQYFLGDAYSVGLFSNGKPDNHKALGYFESAGKGRHAESAYRTALCYRKGWGCTPDSRKVVKFIEIAAMNGHPVAMMEYGIYLFNGLMGLPEDVNTKKKGISWLKRATEVATELSCGAPYELAMIYLHGFKDIVIKDTKYAVKLLFQAANLGHAKSAALLGRFYEIGDPIESNSDLSIHFYNMAAELGDPIGMMGLCSWYFVGTERLAKDYDEAFAWAQKAADLGDTRAMLSLHRFYEMGLGCDRDPQKAQFWEEKAEKSKSKKKRWRS</sequence>
<gene>
    <name evidence="3" type="ORF">BRENAR_LOCUS4052</name>
</gene>
<protein>
    <submittedName>
        <fullName evidence="3">DEKNAAC104513</fullName>
    </submittedName>
</protein>
<dbReference type="AlphaFoldDB" id="A0A448YQZ9"/>
<dbReference type="InParanoid" id="A0A448YQZ9"/>
<dbReference type="PANTHER" id="PTHR46430">
    <property type="entry name" value="PROTEIN SKT5-RELATED"/>
    <property type="match status" value="1"/>
</dbReference>
<accession>A0A448YQZ9</accession>
<dbReference type="STRING" id="13370.A0A448YQZ9"/>
<reference evidence="3 4" key="1">
    <citation type="submission" date="2018-12" db="EMBL/GenBank/DDBJ databases">
        <authorList>
            <person name="Tiukova I."/>
            <person name="Dainat J."/>
        </authorList>
    </citation>
    <scope>NUCLEOTIDE SEQUENCE [LARGE SCALE GENOMIC DNA]</scope>
</reference>
<feature type="region of interest" description="Disordered" evidence="2">
    <location>
        <begin position="158"/>
        <end position="180"/>
    </location>
</feature>
<evidence type="ECO:0000256" key="1">
    <source>
        <dbReference type="ARBA" id="ARBA00022737"/>
    </source>
</evidence>
<feature type="compositionally biased region" description="Polar residues" evidence="2">
    <location>
        <begin position="72"/>
        <end position="83"/>
    </location>
</feature>
<dbReference type="PANTHER" id="PTHR46430:SF1">
    <property type="entry name" value="CHITIN SYNTHASE REGULATOR SKT5-RELATED"/>
    <property type="match status" value="1"/>
</dbReference>
<dbReference type="FunCoup" id="A0A448YQZ9">
    <property type="interactions" value="80"/>
</dbReference>
<dbReference type="EMBL" id="CAACVR010000045">
    <property type="protein sequence ID" value="VEU23321.1"/>
    <property type="molecule type" value="Genomic_DNA"/>
</dbReference>
<dbReference type="Pfam" id="PF08238">
    <property type="entry name" value="Sel1"/>
    <property type="match status" value="7"/>
</dbReference>
<feature type="compositionally biased region" description="Polar residues" evidence="2">
    <location>
        <begin position="160"/>
        <end position="172"/>
    </location>
</feature>
<name>A0A448YQZ9_BRENA</name>
<dbReference type="Gene3D" id="1.25.40.10">
    <property type="entry name" value="Tetratricopeptide repeat domain"/>
    <property type="match status" value="2"/>
</dbReference>
<feature type="compositionally biased region" description="Basic and acidic residues" evidence="2">
    <location>
        <begin position="56"/>
        <end position="71"/>
    </location>
</feature>
<evidence type="ECO:0000256" key="2">
    <source>
        <dbReference type="SAM" id="MobiDB-lite"/>
    </source>
</evidence>
<feature type="region of interest" description="Disordered" evidence="2">
    <location>
        <begin position="1"/>
        <end position="92"/>
    </location>
</feature>
<dbReference type="SUPFAM" id="SSF81901">
    <property type="entry name" value="HCP-like"/>
    <property type="match status" value="2"/>
</dbReference>
<dbReference type="InterPro" id="IPR011990">
    <property type="entry name" value="TPR-like_helical_dom_sf"/>
</dbReference>
<dbReference type="InterPro" id="IPR006597">
    <property type="entry name" value="Sel1-like"/>
</dbReference>
<keyword evidence="4" id="KW-1185">Reference proteome</keyword>